<evidence type="ECO:0000256" key="1">
    <source>
        <dbReference type="ARBA" id="ARBA00008987"/>
    </source>
</evidence>
<organism evidence="11 12">
    <name type="scientific">Candidatus Blackburnbacteria bacterium RIFCSPLOWO2_01_FULL_40_20</name>
    <dbReference type="NCBI Taxonomy" id="1797519"/>
    <lineage>
        <taxon>Bacteria</taxon>
        <taxon>Candidatus Blackburniibacteriota</taxon>
    </lineage>
</organism>
<dbReference type="CDD" id="cd02947">
    <property type="entry name" value="TRX_family"/>
    <property type="match status" value="1"/>
</dbReference>
<feature type="site" description="Contributes to redox potential value" evidence="8">
    <location>
        <position position="33"/>
    </location>
</feature>
<dbReference type="InterPro" id="IPR036249">
    <property type="entry name" value="Thioredoxin-like_sf"/>
</dbReference>
<dbReference type="EMBL" id="MHCC01000001">
    <property type="protein sequence ID" value="OGY14239.1"/>
    <property type="molecule type" value="Genomic_DNA"/>
</dbReference>
<dbReference type="Pfam" id="PF00085">
    <property type="entry name" value="Thioredoxin"/>
    <property type="match status" value="1"/>
</dbReference>
<dbReference type="SUPFAM" id="SSF52833">
    <property type="entry name" value="Thioredoxin-like"/>
    <property type="match status" value="1"/>
</dbReference>
<keyword evidence="2" id="KW-0813">Transport</keyword>
<keyword evidence="4 9" id="KW-1015">Disulfide bond</keyword>
<evidence type="ECO:0000256" key="5">
    <source>
        <dbReference type="ARBA" id="ARBA00023284"/>
    </source>
</evidence>
<dbReference type="PRINTS" id="PR00421">
    <property type="entry name" value="THIOREDOXIN"/>
</dbReference>
<evidence type="ECO:0000313" key="11">
    <source>
        <dbReference type="EMBL" id="OGY14239.1"/>
    </source>
</evidence>
<evidence type="ECO:0000256" key="3">
    <source>
        <dbReference type="ARBA" id="ARBA00022982"/>
    </source>
</evidence>
<protein>
    <recommendedName>
        <fullName evidence="6 7">Thioredoxin</fullName>
    </recommendedName>
</protein>
<dbReference type="PANTHER" id="PTHR45663">
    <property type="entry name" value="GEO12009P1"/>
    <property type="match status" value="1"/>
</dbReference>
<feature type="site" description="Contributes to redox potential value" evidence="8">
    <location>
        <position position="32"/>
    </location>
</feature>
<comment type="caution">
    <text evidence="11">The sequence shown here is derived from an EMBL/GenBank/DDBJ whole genome shotgun (WGS) entry which is preliminary data.</text>
</comment>
<dbReference type="NCBIfam" id="TIGR01068">
    <property type="entry name" value="thioredoxin"/>
    <property type="match status" value="1"/>
</dbReference>
<reference evidence="11 12" key="1">
    <citation type="journal article" date="2016" name="Nat. Commun.">
        <title>Thousands of microbial genomes shed light on interconnected biogeochemical processes in an aquifer system.</title>
        <authorList>
            <person name="Anantharaman K."/>
            <person name="Brown C.T."/>
            <person name="Hug L.A."/>
            <person name="Sharon I."/>
            <person name="Castelle C.J."/>
            <person name="Probst A.J."/>
            <person name="Thomas B.C."/>
            <person name="Singh A."/>
            <person name="Wilkins M.J."/>
            <person name="Karaoz U."/>
            <person name="Brodie E.L."/>
            <person name="Williams K.H."/>
            <person name="Hubbard S.S."/>
            <person name="Banfield J.F."/>
        </authorList>
    </citation>
    <scope>NUCLEOTIDE SEQUENCE [LARGE SCALE GENOMIC DNA]</scope>
</reference>
<dbReference type="PANTHER" id="PTHR45663:SF11">
    <property type="entry name" value="GEO12009P1"/>
    <property type="match status" value="1"/>
</dbReference>
<evidence type="ECO:0000256" key="7">
    <source>
        <dbReference type="PIRNR" id="PIRNR000077"/>
    </source>
</evidence>
<dbReference type="InterPro" id="IPR013766">
    <property type="entry name" value="Thioredoxin_domain"/>
</dbReference>
<dbReference type="PROSITE" id="PS51352">
    <property type="entry name" value="THIOREDOXIN_2"/>
    <property type="match status" value="1"/>
</dbReference>
<gene>
    <name evidence="11" type="ORF">A3A77_02060</name>
</gene>
<feature type="active site" description="Nucleophile" evidence="8">
    <location>
        <position position="31"/>
    </location>
</feature>
<dbReference type="GO" id="GO:0015035">
    <property type="term" value="F:protein-disulfide reductase activity"/>
    <property type="evidence" value="ECO:0007669"/>
    <property type="project" value="UniProtKB-UniRule"/>
</dbReference>
<feature type="domain" description="Thioredoxin" evidence="10">
    <location>
        <begin position="1"/>
        <end position="105"/>
    </location>
</feature>
<evidence type="ECO:0000256" key="9">
    <source>
        <dbReference type="PIRSR" id="PIRSR000077-4"/>
    </source>
</evidence>
<sequence length="105" mass="11614">MALIDVTDQDFRQKVTENKTPVLVDLHAVWCGPCRLAGPILEELSKEYEGQIDFVKIDVDKNPASAQALQVMSIPTTILFKDGKEVGRQIGFGGRKPFEDLLAKA</sequence>
<dbReference type="GO" id="GO:0005737">
    <property type="term" value="C:cytoplasm"/>
    <property type="evidence" value="ECO:0007669"/>
    <property type="project" value="TreeGrafter"/>
</dbReference>
<feature type="disulfide bond" description="Redox-active" evidence="9">
    <location>
        <begin position="31"/>
        <end position="34"/>
    </location>
</feature>
<evidence type="ECO:0000259" key="10">
    <source>
        <dbReference type="PROSITE" id="PS51352"/>
    </source>
</evidence>
<proteinExistence type="inferred from homology"/>
<name>A0A1G1VFT7_9BACT</name>
<feature type="active site" description="Nucleophile" evidence="8">
    <location>
        <position position="34"/>
    </location>
</feature>
<comment type="similarity">
    <text evidence="1 7">Belongs to the thioredoxin family.</text>
</comment>
<dbReference type="FunFam" id="3.40.30.10:FF:000001">
    <property type="entry name" value="Thioredoxin"/>
    <property type="match status" value="1"/>
</dbReference>
<evidence type="ECO:0000256" key="4">
    <source>
        <dbReference type="ARBA" id="ARBA00023157"/>
    </source>
</evidence>
<feature type="site" description="Deprotonates C-terminal active site Cys" evidence="8">
    <location>
        <position position="25"/>
    </location>
</feature>
<evidence type="ECO:0000256" key="6">
    <source>
        <dbReference type="NCBIfam" id="TIGR01068"/>
    </source>
</evidence>
<dbReference type="Proteomes" id="UP000178659">
    <property type="component" value="Unassembled WGS sequence"/>
</dbReference>
<evidence type="ECO:0000256" key="8">
    <source>
        <dbReference type="PIRSR" id="PIRSR000077-1"/>
    </source>
</evidence>
<keyword evidence="5 9" id="KW-0676">Redox-active center</keyword>
<accession>A0A1G1VFT7</accession>
<dbReference type="PIRSF" id="PIRSF000077">
    <property type="entry name" value="Thioredoxin"/>
    <property type="match status" value="1"/>
</dbReference>
<dbReference type="Gene3D" id="3.40.30.10">
    <property type="entry name" value="Glutaredoxin"/>
    <property type="match status" value="1"/>
</dbReference>
<keyword evidence="3" id="KW-0249">Electron transport</keyword>
<evidence type="ECO:0000313" key="12">
    <source>
        <dbReference type="Proteomes" id="UP000178659"/>
    </source>
</evidence>
<dbReference type="AlphaFoldDB" id="A0A1G1VFT7"/>
<dbReference type="InterPro" id="IPR005746">
    <property type="entry name" value="Thioredoxin"/>
</dbReference>
<evidence type="ECO:0000256" key="2">
    <source>
        <dbReference type="ARBA" id="ARBA00022448"/>
    </source>
</evidence>